<reference evidence="1 2" key="1">
    <citation type="submission" date="2014-04" db="EMBL/GenBank/DDBJ databases">
        <title>Evolutionary Origins and Diversification of the Mycorrhizal Mutualists.</title>
        <authorList>
            <consortium name="DOE Joint Genome Institute"/>
            <consortium name="Mycorrhizal Genomics Consortium"/>
            <person name="Kohler A."/>
            <person name="Kuo A."/>
            <person name="Nagy L.G."/>
            <person name="Floudas D."/>
            <person name="Copeland A."/>
            <person name="Barry K.W."/>
            <person name="Cichocki N."/>
            <person name="Veneault-Fourrey C."/>
            <person name="LaButti K."/>
            <person name="Lindquist E.A."/>
            <person name="Lipzen A."/>
            <person name="Lundell T."/>
            <person name="Morin E."/>
            <person name="Murat C."/>
            <person name="Riley R."/>
            <person name="Ohm R."/>
            <person name="Sun H."/>
            <person name="Tunlid A."/>
            <person name="Henrissat B."/>
            <person name="Grigoriev I.V."/>
            <person name="Hibbett D.S."/>
            <person name="Martin F."/>
        </authorList>
    </citation>
    <scope>NUCLEOTIDE SEQUENCE [LARGE SCALE GENOMIC DNA]</scope>
    <source>
        <strain evidence="1 2">FD-317 M1</strain>
    </source>
</reference>
<protein>
    <submittedName>
        <fullName evidence="1">Uncharacterized protein</fullName>
    </submittedName>
</protein>
<evidence type="ECO:0000313" key="2">
    <source>
        <dbReference type="Proteomes" id="UP000053593"/>
    </source>
</evidence>
<dbReference type="HOGENOM" id="CLU_2638305_0_0_1"/>
<organism evidence="1 2">
    <name type="scientific">Collybiopsis luxurians FD-317 M1</name>
    <dbReference type="NCBI Taxonomy" id="944289"/>
    <lineage>
        <taxon>Eukaryota</taxon>
        <taxon>Fungi</taxon>
        <taxon>Dikarya</taxon>
        <taxon>Basidiomycota</taxon>
        <taxon>Agaricomycotina</taxon>
        <taxon>Agaricomycetes</taxon>
        <taxon>Agaricomycetidae</taxon>
        <taxon>Agaricales</taxon>
        <taxon>Marasmiineae</taxon>
        <taxon>Omphalotaceae</taxon>
        <taxon>Collybiopsis</taxon>
        <taxon>Collybiopsis luxurians</taxon>
    </lineage>
</organism>
<accession>A0A0D0CAE3</accession>
<proteinExistence type="predicted"/>
<dbReference type="EMBL" id="KN834854">
    <property type="protein sequence ID" value="KIK51823.1"/>
    <property type="molecule type" value="Genomic_DNA"/>
</dbReference>
<evidence type="ECO:0000313" key="1">
    <source>
        <dbReference type="EMBL" id="KIK51823.1"/>
    </source>
</evidence>
<dbReference type="AlphaFoldDB" id="A0A0D0CAE3"/>
<gene>
    <name evidence="1" type="ORF">GYMLUDRAFT_50317</name>
</gene>
<sequence length="77" mass="8609">MHRSTYLWLPRETAAQQCLPLHTFAEVVSTPAPHLWSASGSATRPCACWPHWLCAMHWSEVSTSPYVFITPLSLSIG</sequence>
<keyword evidence="2" id="KW-1185">Reference proteome</keyword>
<name>A0A0D0CAE3_9AGAR</name>
<dbReference type="Proteomes" id="UP000053593">
    <property type="component" value="Unassembled WGS sequence"/>
</dbReference>